<organism evidence="1 2">
    <name type="scientific">Meloidogyne enterolobii</name>
    <name type="common">Root-knot nematode worm</name>
    <name type="synonym">Meloidogyne mayaguensis</name>
    <dbReference type="NCBI Taxonomy" id="390850"/>
    <lineage>
        <taxon>Eukaryota</taxon>
        <taxon>Metazoa</taxon>
        <taxon>Ecdysozoa</taxon>
        <taxon>Nematoda</taxon>
        <taxon>Chromadorea</taxon>
        <taxon>Rhabditida</taxon>
        <taxon>Tylenchina</taxon>
        <taxon>Tylenchomorpha</taxon>
        <taxon>Tylenchoidea</taxon>
        <taxon>Meloidogynidae</taxon>
        <taxon>Meloidogyninae</taxon>
        <taxon>Meloidogyne</taxon>
    </lineage>
</organism>
<reference evidence="1" key="1">
    <citation type="submission" date="2023-11" db="EMBL/GenBank/DDBJ databases">
        <authorList>
            <person name="Poullet M."/>
        </authorList>
    </citation>
    <scope>NUCLEOTIDE SEQUENCE</scope>
    <source>
        <strain evidence="1">E1834</strain>
    </source>
</reference>
<comment type="caution">
    <text evidence="1">The sequence shown here is derived from an EMBL/GenBank/DDBJ whole genome shotgun (WGS) entry which is preliminary data.</text>
</comment>
<gene>
    <name evidence="1" type="ORF">MENTE1834_LOCUS1760</name>
</gene>
<protein>
    <submittedName>
        <fullName evidence="1">Uncharacterized protein</fullName>
    </submittedName>
</protein>
<evidence type="ECO:0000313" key="1">
    <source>
        <dbReference type="EMBL" id="CAK5010932.1"/>
    </source>
</evidence>
<dbReference type="EMBL" id="CAVMJV010000001">
    <property type="protein sequence ID" value="CAK5010932.1"/>
    <property type="molecule type" value="Genomic_DNA"/>
</dbReference>
<dbReference type="Proteomes" id="UP001497535">
    <property type="component" value="Unassembled WGS sequence"/>
</dbReference>
<proteinExistence type="predicted"/>
<name>A0ACB0XNZ5_MELEN</name>
<accession>A0ACB0XNZ5</accession>
<evidence type="ECO:0000313" key="2">
    <source>
        <dbReference type="Proteomes" id="UP001497535"/>
    </source>
</evidence>
<sequence length="51" mass="5740">MTFKIYINEKCGNLKGNSKGVGLFQVPLLSLIFTLPQLTNLMIISEKLKEI</sequence>
<keyword evidence="2" id="KW-1185">Reference proteome</keyword>